<keyword evidence="3" id="KW-0732">Signal</keyword>
<keyword evidence="5" id="KW-1185">Reference proteome</keyword>
<comment type="caution">
    <text evidence="4">The sequence shown here is derived from an EMBL/GenBank/DDBJ whole genome shotgun (WGS) entry which is preliminary data.</text>
</comment>
<gene>
    <name evidence="4" type="ORF">MGAL_10B070893</name>
</gene>
<feature type="chain" id="PRO_5032950604" evidence="3">
    <location>
        <begin position="20"/>
        <end position="390"/>
    </location>
</feature>
<dbReference type="OrthoDB" id="6077750at2759"/>
<dbReference type="EMBL" id="UYJE01004762">
    <property type="protein sequence ID" value="VDI31128.1"/>
    <property type="molecule type" value="Genomic_DNA"/>
</dbReference>
<accession>A0A8B6EA56</accession>
<sequence length="390" mass="44103">MKTLFLVTFLFCLGEQAFISENVVFDKINSITTTRSNWLVTFVTDLKPFDNFIKKLSNDIVQTAALAQEITRRYDKPEKEGFKNTFSNLRHEFRLLTDTHTSILRIFNDYKALHRNKRSVLPIIGKVMHFLFGTLTDSDVSAIKGNIRVLADNQNKLSHVLLENLSILNVTRIEVSENRLAINSLIGDLSEIDSKLENVTEEFEKQIIDLENYIQKLLTCTTVLYDEDLVSTTDASETSPHTEGGSPDSSTEGPQSVPTAKVYDHSQMSSTLPDHQQNTTENEANSTTPWIVATVTTLTEQFQVLIFTMISVLVVLNRIHRLLLNAIPALRNFIAPVRQLINPPQHQPLHQAVQLIPPVVHQEVILPLPAPPLILRRSTRQSIPPNRLNL</sequence>
<feature type="signal peptide" evidence="3">
    <location>
        <begin position="1"/>
        <end position="19"/>
    </location>
</feature>
<evidence type="ECO:0000256" key="2">
    <source>
        <dbReference type="SAM" id="MobiDB-lite"/>
    </source>
</evidence>
<evidence type="ECO:0000313" key="5">
    <source>
        <dbReference type="Proteomes" id="UP000596742"/>
    </source>
</evidence>
<feature type="coiled-coil region" evidence="1">
    <location>
        <begin position="182"/>
        <end position="216"/>
    </location>
</feature>
<name>A0A8B6EA56_MYTGA</name>
<dbReference type="AlphaFoldDB" id="A0A8B6EA56"/>
<evidence type="ECO:0000256" key="1">
    <source>
        <dbReference type="SAM" id="Coils"/>
    </source>
</evidence>
<feature type="region of interest" description="Disordered" evidence="2">
    <location>
        <begin position="266"/>
        <end position="285"/>
    </location>
</feature>
<organism evidence="4 5">
    <name type="scientific">Mytilus galloprovincialis</name>
    <name type="common">Mediterranean mussel</name>
    <dbReference type="NCBI Taxonomy" id="29158"/>
    <lineage>
        <taxon>Eukaryota</taxon>
        <taxon>Metazoa</taxon>
        <taxon>Spiralia</taxon>
        <taxon>Lophotrochozoa</taxon>
        <taxon>Mollusca</taxon>
        <taxon>Bivalvia</taxon>
        <taxon>Autobranchia</taxon>
        <taxon>Pteriomorphia</taxon>
        <taxon>Mytilida</taxon>
        <taxon>Mytiloidea</taxon>
        <taxon>Mytilidae</taxon>
        <taxon>Mytilinae</taxon>
        <taxon>Mytilus</taxon>
    </lineage>
</organism>
<keyword evidence="1" id="KW-0175">Coiled coil</keyword>
<evidence type="ECO:0000313" key="4">
    <source>
        <dbReference type="EMBL" id="VDI31128.1"/>
    </source>
</evidence>
<dbReference type="Proteomes" id="UP000596742">
    <property type="component" value="Unassembled WGS sequence"/>
</dbReference>
<feature type="region of interest" description="Disordered" evidence="2">
    <location>
        <begin position="231"/>
        <end position="258"/>
    </location>
</feature>
<reference evidence="4" key="1">
    <citation type="submission" date="2018-11" db="EMBL/GenBank/DDBJ databases">
        <authorList>
            <person name="Alioto T."/>
            <person name="Alioto T."/>
        </authorList>
    </citation>
    <scope>NUCLEOTIDE SEQUENCE</scope>
</reference>
<evidence type="ECO:0000256" key="3">
    <source>
        <dbReference type="SAM" id="SignalP"/>
    </source>
</evidence>
<proteinExistence type="predicted"/>
<protein>
    <submittedName>
        <fullName evidence="4">Uncharacterized protein</fullName>
    </submittedName>
</protein>